<organism evidence="2 4">
    <name type="scientific">Perkinsus olseni</name>
    <name type="common">Perkinsus atlanticus</name>
    <dbReference type="NCBI Taxonomy" id="32597"/>
    <lineage>
        <taxon>Eukaryota</taxon>
        <taxon>Sar</taxon>
        <taxon>Alveolata</taxon>
        <taxon>Perkinsozoa</taxon>
        <taxon>Perkinsea</taxon>
        <taxon>Perkinsida</taxon>
        <taxon>Perkinsidae</taxon>
        <taxon>Perkinsus</taxon>
    </lineage>
</organism>
<dbReference type="EMBL" id="JABANO010033635">
    <property type="protein sequence ID" value="KAF4706493.1"/>
    <property type="molecule type" value="Genomic_DNA"/>
</dbReference>
<sequence>MAPTNALASGTMRWLQIAAIPRWIFVDHLLTTLTKFQKSQRELDHTAPGREYSSVGMTVETSPIRTSEEGRLSGISFPDLVAHVKIQ</sequence>
<gene>
    <name evidence="2" type="ORF">FOZ62_019942</name>
    <name evidence="1" type="ORF">FOZ63_020546</name>
</gene>
<evidence type="ECO:0000313" key="1">
    <source>
        <dbReference type="EMBL" id="KAF4706493.1"/>
    </source>
</evidence>
<reference evidence="3 4" key="1">
    <citation type="submission" date="2020-04" db="EMBL/GenBank/DDBJ databases">
        <title>Perkinsus olseni comparative genomics.</title>
        <authorList>
            <person name="Bogema D.R."/>
        </authorList>
    </citation>
    <scope>NUCLEOTIDE SEQUENCE [LARGE SCALE GENOMIC DNA]</scope>
    <source>
        <strain evidence="2">ATCC PRA-205</strain>
        <strain evidence="1 3">ATCC PRA-207</strain>
    </source>
</reference>
<dbReference type="EMBL" id="JABANM010019254">
    <property type="protein sequence ID" value="KAF4724794.1"/>
    <property type="molecule type" value="Genomic_DNA"/>
</dbReference>
<accession>A0A7J6RVJ7</accession>
<protein>
    <submittedName>
        <fullName evidence="2">Uncharacterized protein</fullName>
    </submittedName>
</protein>
<evidence type="ECO:0000313" key="3">
    <source>
        <dbReference type="Proteomes" id="UP000553632"/>
    </source>
</evidence>
<evidence type="ECO:0000313" key="4">
    <source>
        <dbReference type="Proteomes" id="UP000574390"/>
    </source>
</evidence>
<proteinExistence type="predicted"/>
<name>A0A7J6RVJ7_PEROL</name>
<comment type="caution">
    <text evidence="2">The sequence shown here is derived from an EMBL/GenBank/DDBJ whole genome shotgun (WGS) entry which is preliminary data.</text>
</comment>
<dbReference type="AlphaFoldDB" id="A0A7J6RVJ7"/>
<dbReference type="Proteomes" id="UP000574390">
    <property type="component" value="Unassembled WGS sequence"/>
</dbReference>
<keyword evidence="3" id="KW-1185">Reference proteome</keyword>
<dbReference type="Proteomes" id="UP000553632">
    <property type="component" value="Unassembled WGS sequence"/>
</dbReference>
<evidence type="ECO:0000313" key="2">
    <source>
        <dbReference type="EMBL" id="KAF4724794.1"/>
    </source>
</evidence>